<dbReference type="GO" id="GO:0004476">
    <property type="term" value="F:mannose-6-phosphate isomerase activity"/>
    <property type="evidence" value="ECO:0007669"/>
    <property type="project" value="InterPro"/>
</dbReference>
<dbReference type="Pfam" id="PF10432">
    <property type="entry name" value="bact-PGI_C"/>
    <property type="match status" value="1"/>
</dbReference>
<evidence type="ECO:0000256" key="1">
    <source>
        <dbReference type="ARBA" id="ARBA00010523"/>
    </source>
</evidence>
<organism evidence="4 5">
    <name type="scientific">Candidatus Marsarchaeota G1 archaeon OSP_D</name>
    <dbReference type="NCBI Taxonomy" id="1978155"/>
    <lineage>
        <taxon>Archaea</taxon>
        <taxon>Candidatus Marsarchaeota</taxon>
        <taxon>Candidatus Marsarchaeota group 1</taxon>
    </lineage>
</organism>
<dbReference type="PROSITE" id="PS51464">
    <property type="entry name" value="SIS"/>
    <property type="match status" value="1"/>
</dbReference>
<gene>
    <name evidence="4" type="ORF">B9Q01_01160</name>
</gene>
<proteinExistence type="inferred from homology"/>
<dbReference type="EMBL" id="NEXC01000004">
    <property type="protein sequence ID" value="PSN84323.1"/>
    <property type="molecule type" value="Genomic_DNA"/>
</dbReference>
<accession>A0A2R6ADD6</accession>
<keyword evidence="2" id="KW-0413">Isomerase</keyword>
<comment type="similarity">
    <text evidence="1">Belongs to the PGI/PMI family.</text>
</comment>
<evidence type="ECO:0000256" key="2">
    <source>
        <dbReference type="ARBA" id="ARBA00023235"/>
    </source>
</evidence>
<feature type="domain" description="SIS" evidence="3">
    <location>
        <begin position="23"/>
        <end position="159"/>
    </location>
</feature>
<evidence type="ECO:0000259" key="3">
    <source>
        <dbReference type="PROSITE" id="PS51464"/>
    </source>
</evidence>
<dbReference type="InterPro" id="IPR046348">
    <property type="entry name" value="SIS_dom_sf"/>
</dbReference>
<reference evidence="4 5" key="1">
    <citation type="submission" date="2017-04" db="EMBL/GenBank/DDBJ databases">
        <title>Novel microbial lineages endemic to geothermal iron-oxide mats fill important gaps in the evolutionary history of Archaea.</title>
        <authorList>
            <person name="Jay Z.J."/>
            <person name="Beam J.P."/>
            <person name="Dlakic M."/>
            <person name="Rusch D.B."/>
            <person name="Kozubal M.A."/>
            <person name="Inskeep W.P."/>
        </authorList>
    </citation>
    <scope>NUCLEOTIDE SEQUENCE [LARGE SCALE GENOMIC DNA]</scope>
    <source>
        <strain evidence="4">OSP_D</strain>
    </source>
</reference>
<dbReference type="AlphaFoldDB" id="A0A2R6ADD6"/>
<comment type="caution">
    <text evidence="4">The sequence shown here is derived from an EMBL/GenBank/DDBJ whole genome shotgun (WGS) entry which is preliminary data.</text>
</comment>
<dbReference type="GO" id="GO:1901135">
    <property type="term" value="P:carbohydrate derivative metabolic process"/>
    <property type="evidence" value="ECO:0007669"/>
    <property type="project" value="InterPro"/>
</dbReference>
<dbReference type="CDD" id="cd05637">
    <property type="entry name" value="SIS_PGI_PMI_2"/>
    <property type="match status" value="1"/>
</dbReference>
<dbReference type="SUPFAM" id="SSF53697">
    <property type="entry name" value="SIS domain"/>
    <property type="match status" value="1"/>
</dbReference>
<dbReference type="Gene3D" id="3.40.50.10490">
    <property type="entry name" value="Glucose-6-phosphate isomerase like protein, domain 1"/>
    <property type="match status" value="2"/>
</dbReference>
<dbReference type="InterPro" id="IPR001347">
    <property type="entry name" value="SIS_dom"/>
</dbReference>
<name>A0A2R6ADD6_9ARCH</name>
<dbReference type="GO" id="GO:0004347">
    <property type="term" value="F:glucose-6-phosphate isomerase activity"/>
    <property type="evidence" value="ECO:0007669"/>
    <property type="project" value="InterPro"/>
</dbReference>
<dbReference type="GO" id="GO:0097367">
    <property type="term" value="F:carbohydrate derivative binding"/>
    <property type="evidence" value="ECO:0007669"/>
    <property type="project" value="InterPro"/>
</dbReference>
<dbReference type="Pfam" id="PF01380">
    <property type="entry name" value="SIS"/>
    <property type="match status" value="1"/>
</dbReference>
<sequence>MKSSDLSKYVLQSYSKLREFAGEPQSFDKKQVDACFVIGMGGSGVVGRYLQAAIQGRWGKPIFVVDGFDQDLPLSSNYALIAVSYSGSTLETLEQFKKLAQRARAIAVVSGKGELLELALSKGALVEQVGGALAPRFGFPQLLFFTFKVFSSLIGESWPLRELQECSKKLSEWCTTSFPVKLTEKVAKDLGDRYAVVYASEHLKPVGYRWKTQINENAKLPAFFSVLPEANHNEVNSWKKTKEFYALVLKGSFYTTHTNASIFAYIQASGLQHTQLEFKGETRIEEMLRATVIGDLLSIKLAEMNSVDVVATPLISQVKSLQQSFLKGVKPC</sequence>
<protein>
    <recommendedName>
        <fullName evidence="3">SIS domain-containing protein</fullName>
    </recommendedName>
</protein>
<evidence type="ECO:0000313" key="4">
    <source>
        <dbReference type="EMBL" id="PSN84323.1"/>
    </source>
</evidence>
<dbReference type="GO" id="GO:0005975">
    <property type="term" value="P:carbohydrate metabolic process"/>
    <property type="evidence" value="ECO:0007669"/>
    <property type="project" value="InterPro"/>
</dbReference>
<dbReference type="Proteomes" id="UP000240880">
    <property type="component" value="Unassembled WGS sequence"/>
</dbReference>
<dbReference type="InterPro" id="IPR019490">
    <property type="entry name" value="Glu6P/Mann6P_isomerase_C"/>
</dbReference>
<evidence type="ECO:0000313" key="5">
    <source>
        <dbReference type="Proteomes" id="UP000240880"/>
    </source>
</evidence>